<dbReference type="AlphaFoldDB" id="U7VCF6"/>
<evidence type="ECO:0000256" key="1">
    <source>
        <dbReference type="ARBA" id="ARBA00023125"/>
    </source>
</evidence>
<dbReference type="eggNOG" id="COG1917">
    <property type="taxonomic scope" value="Bacteria"/>
</dbReference>
<comment type="caution">
    <text evidence="3">The sequence shown here is derived from an EMBL/GenBank/DDBJ whole genome shotgun (WGS) entry which is preliminary data.</text>
</comment>
<evidence type="ECO:0000259" key="2">
    <source>
        <dbReference type="PROSITE" id="PS50943"/>
    </source>
</evidence>
<dbReference type="Gene3D" id="1.10.260.40">
    <property type="entry name" value="lambda repressor-like DNA-binding domains"/>
    <property type="match status" value="1"/>
</dbReference>
<keyword evidence="4" id="KW-1185">Reference proteome</keyword>
<dbReference type="Pfam" id="PF07883">
    <property type="entry name" value="Cupin_2"/>
    <property type="match status" value="1"/>
</dbReference>
<dbReference type="eggNOG" id="COG1396">
    <property type="taxonomic scope" value="Bacteria"/>
</dbReference>
<evidence type="ECO:0000313" key="3">
    <source>
        <dbReference type="EMBL" id="ERT69407.1"/>
    </source>
</evidence>
<sequence>MNEINLGLKIKKFRTDQKLSLKELAEMINSTSALLSQIEKGITNPSINTLKGLSKALNIPLYKFFLEETLKKVHIVRAQERKVIKPSKSEGVSYEILSPEPQTQVEFMILNLEPYSSSKEKEIGHEGQEVAFVLEGEVKLHLDNESYVLFQGDSIKIEKFVKHSWENFTSKHTKIIFAVTI</sequence>
<dbReference type="InterPro" id="IPR010982">
    <property type="entry name" value="Lambda_DNA-bd_dom_sf"/>
</dbReference>
<dbReference type="Pfam" id="PF01381">
    <property type="entry name" value="HTH_3"/>
    <property type="match status" value="1"/>
</dbReference>
<dbReference type="InterPro" id="IPR001387">
    <property type="entry name" value="Cro/C1-type_HTH"/>
</dbReference>
<dbReference type="PANTHER" id="PTHR46797">
    <property type="entry name" value="HTH-TYPE TRANSCRIPTIONAL REGULATOR"/>
    <property type="match status" value="1"/>
</dbReference>
<proteinExistence type="predicted"/>
<keyword evidence="1" id="KW-0238">DNA-binding</keyword>
<dbReference type="PROSITE" id="PS50943">
    <property type="entry name" value="HTH_CROC1"/>
    <property type="match status" value="1"/>
</dbReference>
<dbReference type="RefSeq" id="WP_023050223.1">
    <property type="nucleotide sequence ID" value="NZ_CP173062.2"/>
</dbReference>
<dbReference type="HOGENOM" id="CLU_085376_5_0_0"/>
<dbReference type="InterPro" id="IPR011051">
    <property type="entry name" value="RmlC_Cupin_sf"/>
</dbReference>
<name>U7VCF6_9FUSO</name>
<accession>U7VCF6</accession>
<dbReference type="PANTHER" id="PTHR46797:SF19">
    <property type="entry name" value="BLL2473 PROTEIN"/>
    <property type="match status" value="1"/>
</dbReference>
<protein>
    <recommendedName>
        <fullName evidence="2">HTH cro/C1-type domain-containing protein</fullName>
    </recommendedName>
</protein>
<dbReference type="EMBL" id="AXZF01000026">
    <property type="protein sequence ID" value="ERT69407.1"/>
    <property type="molecule type" value="Genomic_DNA"/>
</dbReference>
<dbReference type="InterPro" id="IPR013096">
    <property type="entry name" value="Cupin_2"/>
</dbReference>
<dbReference type="Gene3D" id="2.60.120.10">
    <property type="entry name" value="Jelly Rolls"/>
    <property type="match status" value="1"/>
</dbReference>
<dbReference type="CDD" id="cd02209">
    <property type="entry name" value="cupin_XRE_C"/>
    <property type="match status" value="1"/>
</dbReference>
<dbReference type="GO" id="GO:0003700">
    <property type="term" value="F:DNA-binding transcription factor activity"/>
    <property type="evidence" value="ECO:0007669"/>
    <property type="project" value="TreeGrafter"/>
</dbReference>
<dbReference type="CDD" id="cd00093">
    <property type="entry name" value="HTH_XRE"/>
    <property type="match status" value="1"/>
</dbReference>
<dbReference type="InterPro" id="IPR014710">
    <property type="entry name" value="RmlC-like_jellyroll"/>
</dbReference>
<dbReference type="GO" id="GO:0003677">
    <property type="term" value="F:DNA binding"/>
    <property type="evidence" value="ECO:0007669"/>
    <property type="project" value="UniProtKB-KW"/>
</dbReference>
<dbReference type="SUPFAM" id="SSF47413">
    <property type="entry name" value="lambda repressor-like DNA-binding domains"/>
    <property type="match status" value="1"/>
</dbReference>
<dbReference type="InterPro" id="IPR050807">
    <property type="entry name" value="TransReg_Diox_bact_type"/>
</dbReference>
<dbReference type="STRING" id="1319815.HMPREF0202_00677"/>
<feature type="domain" description="HTH cro/C1-type" evidence="2">
    <location>
        <begin position="10"/>
        <end position="64"/>
    </location>
</feature>
<dbReference type="SUPFAM" id="SSF51182">
    <property type="entry name" value="RmlC-like cupins"/>
    <property type="match status" value="1"/>
</dbReference>
<dbReference type="Proteomes" id="UP000017081">
    <property type="component" value="Unassembled WGS sequence"/>
</dbReference>
<dbReference type="GO" id="GO:0005829">
    <property type="term" value="C:cytosol"/>
    <property type="evidence" value="ECO:0007669"/>
    <property type="project" value="TreeGrafter"/>
</dbReference>
<dbReference type="SMART" id="SM00530">
    <property type="entry name" value="HTH_XRE"/>
    <property type="match status" value="1"/>
</dbReference>
<gene>
    <name evidence="3" type="ORF">HMPREF0202_00677</name>
</gene>
<evidence type="ECO:0000313" key="4">
    <source>
        <dbReference type="Proteomes" id="UP000017081"/>
    </source>
</evidence>
<organism evidence="3 4">
    <name type="scientific">Cetobacterium somerae ATCC BAA-474</name>
    <dbReference type="NCBI Taxonomy" id="1319815"/>
    <lineage>
        <taxon>Bacteria</taxon>
        <taxon>Fusobacteriati</taxon>
        <taxon>Fusobacteriota</taxon>
        <taxon>Fusobacteriia</taxon>
        <taxon>Fusobacteriales</taxon>
        <taxon>Fusobacteriaceae</taxon>
        <taxon>Cetobacterium</taxon>
    </lineage>
</organism>
<reference evidence="3 4" key="1">
    <citation type="submission" date="2013-08" db="EMBL/GenBank/DDBJ databases">
        <authorList>
            <person name="Weinstock G."/>
            <person name="Sodergren E."/>
            <person name="Wylie T."/>
            <person name="Fulton L."/>
            <person name="Fulton R."/>
            <person name="Fronick C."/>
            <person name="O'Laughlin M."/>
            <person name="Godfrey J."/>
            <person name="Miner T."/>
            <person name="Herter B."/>
            <person name="Appelbaum E."/>
            <person name="Cordes M."/>
            <person name="Lek S."/>
            <person name="Wollam A."/>
            <person name="Pepin K.H."/>
            <person name="Palsikar V.B."/>
            <person name="Mitreva M."/>
            <person name="Wilson R.K."/>
        </authorList>
    </citation>
    <scope>NUCLEOTIDE SEQUENCE [LARGE SCALE GENOMIC DNA]</scope>
    <source>
        <strain evidence="3 4">ATCC BAA-474</strain>
    </source>
</reference>